<evidence type="ECO:0000256" key="1">
    <source>
        <dbReference type="SAM" id="Phobius"/>
    </source>
</evidence>
<keyword evidence="1" id="KW-0812">Transmembrane</keyword>
<comment type="caution">
    <text evidence="2">The sequence shown here is derived from an EMBL/GenBank/DDBJ whole genome shotgun (WGS) entry which is preliminary data.</text>
</comment>
<dbReference type="RefSeq" id="WP_188858330.1">
    <property type="nucleotide sequence ID" value="NZ_BMOS01000022.1"/>
</dbReference>
<accession>A0A918D2W9</accession>
<evidence type="ECO:0000313" key="2">
    <source>
        <dbReference type="EMBL" id="GGN62201.1"/>
    </source>
</evidence>
<reference evidence="2" key="1">
    <citation type="journal article" date="2014" name="Int. J. Syst. Evol. Microbiol.">
        <title>Complete genome sequence of Corynebacterium casei LMG S-19264T (=DSM 44701T), isolated from a smear-ripened cheese.</title>
        <authorList>
            <consortium name="US DOE Joint Genome Institute (JGI-PGF)"/>
            <person name="Walter F."/>
            <person name="Albersmeier A."/>
            <person name="Kalinowski J."/>
            <person name="Ruckert C."/>
        </authorList>
    </citation>
    <scope>NUCLEOTIDE SEQUENCE</scope>
    <source>
        <strain evidence="2">JCM 17251</strain>
    </source>
</reference>
<dbReference type="Pfam" id="PF06103">
    <property type="entry name" value="DUF948"/>
    <property type="match status" value="1"/>
</dbReference>
<gene>
    <name evidence="2" type="ORF">GCM10007971_27940</name>
</gene>
<name>A0A918D2W9_9BACI</name>
<proteinExistence type="predicted"/>
<evidence type="ECO:0000313" key="3">
    <source>
        <dbReference type="Proteomes" id="UP000624041"/>
    </source>
</evidence>
<dbReference type="AlphaFoldDB" id="A0A918D2W9"/>
<protein>
    <recommendedName>
        <fullName evidence="4">DUF948 domain-containing protein</fullName>
    </recommendedName>
</protein>
<organism evidence="2 3">
    <name type="scientific">Oceanobacillus indicireducens</name>
    <dbReference type="NCBI Taxonomy" id="1004261"/>
    <lineage>
        <taxon>Bacteria</taxon>
        <taxon>Bacillati</taxon>
        <taxon>Bacillota</taxon>
        <taxon>Bacilli</taxon>
        <taxon>Bacillales</taxon>
        <taxon>Bacillaceae</taxon>
        <taxon>Oceanobacillus</taxon>
    </lineage>
</organism>
<feature type="transmembrane region" description="Helical" evidence="1">
    <location>
        <begin position="6"/>
        <end position="23"/>
    </location>
</feature>
<sequence>MIWIGIGLIIIGIALLALTGILIKPLNKIAAILADVKDTTKDLPETVKDISNQANAALHTGVDTLQQINGQLKELTPIFYLVGDVGRATHELSSKMVNAVEDFERKETGTFATRKNLEALYGAATLGMMVIQKAREFSKERNVIDNE</sequence>
<keyword evidence="1" id="KW-1133">Transmembrane helix</keyword>
<reference evidence="2" key="2">
    <citation type="submission" date="2020-09" db="EMBL/GenBank/DDBJ databases">
        <authorList>
            <person name="Sun Q."/>
            <person name="Ohkuma M."/>
        </authorList>
    </citation>
    <scope>NUCLEOTIDE SEQUENCE</scope>
    <source>
        <strain evidence="2">JCM 17251</strain>
    </source>
</reference>
<keyword evidence="1" id="KW-0472">Membrane</keyword>
<keyword evidence="3" id="KW-1185">Reference proteome</keyword>
<dbReference type="InterPro" id="IPR009293">
    <property type="entry name" value="UPF0478"/>
</dbReference>
<dbReference type="EMBL" id="BMOS01000022">
    <property type="protein sequence ID" value="GGN62201.1"/>
    <property type="molecule type" value="Genomic_DNA"/>
</dbReference>
<evidence type="ECO:0008006" key="4">
    <source>
        <dbReference type="Google" id="ProtNLM"/>
    </source>
</evidence>
<dbReference type="Proteomes" id="UP000624041">
    <property type="component" value="Unassembled WGS sequence"/>
</dbReference>